<feature type="domain" description="CobW/HypB/UreG nucleotide-binding" evidence="1">
    <location>
        <begin position="3"/>
        <end position="167"/>
    </location>
</feature>
<dbReference type="STRING" id="1434232.MAIT1_04613"/>
<accession>A0A1Y2K9J5</accession>
<dbReference type="GO" id="GO:0005737">
    <property type="term" value="C:cytoplasm"/>
    <property type="evidence" value="ECO:0007669"/>
    <property type="project" value="TreeGrafter"/>
</dbReference>
<reference evidence="2 3" key="1">
    <citation type="journal article" date="2016" name="BMC Genomics">
        <title>Combined genomic and structural analyses of a cultured magnetotactic bacterium reveals its niche adaptation to a dynamic environment.</title>
        <authorList>
            <person name="Araujo A.C."/>
            <person name="Morillo V."/>
            <person name="Cypriano J."/>
            <person name="Teixeira L.C."/>
            <person name="Leao P."/>
            <person name="Lyra S."/>
            <person name="Almeida L.G."/>
            <person name="Bazylinski D.A."/>
            <person name="Vasconcellos A.T."/>
            <person name="Abreu F."/>
            <person name="Lins U."/>
        </authorList>
    </citation>
    <scope>NUCLEOTIDE SEQUENCE [LARGE SCALE GENOMIC DNA]</scope>
    <source>
        <strain evidence="2 3">IT-1</strain>
    </source>
</reference>
<dbReference type="PANTHER" id="PTHR13748">
    <property type="entry name" value="COBW-RELATED"/>
    <property type="match status" value="1"/>
</dbReference>
<comment type="caution">
    <text evidence="2">The sequence shown here is derived from an EMBL/GenBank/DDBJ whole genome shotgun (WGS) entry which is preliminary data.</text>
</comment>
<name>A0A1Y2K9J5_9PROT</name>
<evidence type="ECO:0000313" key="2">
    <source>
        <dbReference type="EMBL" id="OSM07632.1"/>
    </source>
</evidence>
<gene>
    <name evidence="2" type="ORF">MAIT1_04613</name>
</gene>
<keyword evidence="3" id="KW-1185">Reference proteome</keyword>
<proteinExistence type="predicted"/>
<evidence type="ECO:0000259" key="1">
    <source>
        <dbReference type="Pfam" id="PF02492"/>
    </source>
</evidence>
<sequence length="345" mass="37205">MVPVNIITGYLGVGKTTVIRNLLAQAKPGQPWAVLVNEFGDVAIDQGAMGQGSSGGVAIREVAGGCICCTLGGEMDAAIGQILDQVKPARLLVEPTGLGHPGGVIEALTQPKYFTRLRMGNVLCLVDPRRLADPQLAGQKTFRDQASIADILLAAKADRCEEADLAAFHAFADGLFPPKLTRAEVYEGRLDAGFLDLKGRSRRDVTALRAMAAESGHAHVHDAPHARLQAADPTPDAPTRLLSQGLGHAGCGWIFHADNMFSERPLVDLLRGVERVLGTRPARLKGIFRVGPTRRVLINRVGDEFDVDDSVAYWRDSRVEVIAPELGARPDWDALEKEMCAIRWG</sequence>
<protein>
    <submittedName>
        <fullName evidence="2">Putative cobalamin synthesis protein, P47K</fullName>
    </submittedName>
</protein>
<dbReference type="AlphaFoldDB" id="A0A1Y2K9J5"/>
<organism evidence="2 3">
    <name type="scientific">Magnetofaba australis IT-1</name>
    <dbReference type="NCBI Taxonomy" id="1434232"/>
    <lineage>
        <taxon>Bacteria</taxon>
        <taxon>Pseudomonadati</taxon>
        <taxon>Pseudomonadota</taxon>
        <taxon>Magnetococcia</taxon>
        <taxon>Magnetococcales</taxon>
        <taxon>Magnetococcaceae</taxon>
        <taxon>Magnetofaba</taxon>
    </lineage>
</organism>
<dbReference type="InterPro" id="IPR003495">
    <property type="entry name" value="CobW/HypB/UreG_nucleotide-bd"/>
</dbReference>
<dbReference type="CDD" id="cd03112">
    <property type="entry name" value="CobW-like"/>
    <property type="match status" value="1"/>
</dbReference>
<dbReference type="InterPro" id="IPR051316">
    <property type="entry name" value="Zinc-reg_GTPase_activator"/>
</dbReference>
<dbReference type="RefSeq" id="WP_085440161.1">
    <property type="nucleotide sequence ID" value="NZ_LVJN01000012.1"/>
</dbReference>
<dbReference type="Pfam" id="PF02492">
    <property type="entry name" value="cobW"/>
    <property type="match status" value="1"/>
</dbReference>
<dbReference type="EMBL" id="LVJN01000012">
    <property type="protein sequence ID" value="OSM07632.1"/>
    <property type="molecule type" value="Genomic_DNA"/>
</dbReference>
<dbReference type="Proteomes" id="UP000194003">
    <property type="component" value="Unassembled WGS sequence"/>
</dbReference>
<dbReference type="Gene3D" id="3.40.50.300">
    <property type="entry name" value="P-loop containing nucleotide triphosphate hydrolases"/>
    <property type="match status" value="1"/>
</dbReference>
<evidence type="ECO:0000313" key="3">
    <source>
        <dbReference type="Proteomes" id="UP000194003"/>
    </source>
</evidence>
<dbReference type="InterPro" id="IPR027417">
    <property type="entry name" value="P-loop_NTPase"/>
</dbReference>
<dbReference type="OrthoDB" id="9808822at2"/>
<dbReference type="PANTHER" id="PTHR13748:SF46">
    <property type="entry name" value="ZINC CHAPERONE YEIR"/>
    <property type="match status" value="1"/>
</dbReference>
<dbReference type="SUPFAM" id="SSF52540">
    <property type="entry name" value="P-loop containing nucleoside triphosphate hydrolases"/>
    <property type="match status" value="1"/>
</dbReference>